<dbReference type="AlphaFoldDB" id="A0A182PBR6"/>
<accession>A0A182PBR6</accession>
<evidence type="ECO:0000313" key="4">
    <source>
        <dbReference type="Proteomes" id="UP000075885"/>
    </source>
</evidence>
<sequence length="594" mass="67338">MADGAIPDYCTLPRPIAARSVADSEDRQQGPDRSVACGHFYTLRPKAIAMGGVGGRIKPTIGSFRKVQTAEDLAETNRNLLYEQNMSTFENFCERRNSERQLQPHQEPAEESSELTPESLGNFCTLRKVRRVRSGHEDGHTPQEERRREGPLGGAYCTLKKKKLQLNRKFVESFLEDPNAKVVDYLSELDAYLDEMDGMDDVYEEALVSDGDSASDGSEDHAKESSLALANEYQNVGKQEAQKGGEVGESLQYYQPNDEQSGVPGEDDSNSGVTFTDVYQEDRIRFGDIKHFCTLPKQKRTQFLNAFRRGASLRRSIVSHPKPLPADSERRTPDTQNIREMKMECAVRPESMHNAFALSDQLAELEEHQLTIAESDRVVATLEAKIALRRLKSGKASIAPLPFSHFKAYCLDWVRKCETATEKVRFETCAIERQNADRCVLIKQKRQSVGNNALRVHLEGFAIERLVGARELQVAQQTDYDIRRLGAEVKREMLMKKLTLFDTTQQNGRLREDVARWTNKVEAVQKKIERTEQEIESLQRQNVELTAKLQRYRLPTVQDMANRAVELRQLQVQLYARVKKGILDGTIAVPVTKA</sequence>
<feature type="region of interest" description="Disordered" evidence="2">
    <location>
        <begin position="132"/>
        <end position="152"/>
    </location>
</feature>
<feature type="compositionally biased region" description="Basic and acidic residues" evidence="2">
    <location>
        <begin position="134"/>
        <end position="150"/>
    </location>
</feature>
<reference evidence="4" key="1">
    <citation type="submission" date="2013-03" db="EMBL/GenBank/DDBJ databases">
        <title>The Genome Sequence of Anopheles epiroticus epiroticus2.</title>
        <authorList>
            <consortium name="The Broad Institute Genomics Platform"/>
            <person name="Neafsey D.E."/>
            <person name="Howell P."/>
            <person name="Walker B."/>
            <person name="Young S.K."/>
            <person name="Zeng Q."/>
            <person name="Gargeya S."/>
            <person name="Fitzgerald M."/>
            <person name="Haas B."/>
            <person name="Abouelleil A."/>
            <person name="Allen A.W."/>
            <person name="Alvarado L."/>
            <person name="Arachchi H.M."/>
            <person name="Berlin A.M."/>
            <person name="Chapman S.B."/>
            <person name="Gainer-Dewar J."/>
            <person name="Goldberg J."/>
            <person name="Griggs A."/>
            <person name="Gujja S."/>
            <person name="Hansen M."/>
            <person name="Howarth C."/>
            <person name="Imamovic A."/>
            <person name="Ireland A."/>
            <person name="Larimer J."/>
            <person name="McCowan C."/>
            <person name="Murphy C."/>
            <person name="Pearson M."/>
            <person name="Poon T.W."/>
            <person name="Priest M."/>
            <person name="Roberts A."/>
            <person name="Saif S."/>
            <person name="Shea T."/>
            <person name="Sisk P."/>
            <person name="Sykes S."/>
            <person name="Wortman J."/>
            <person name="Nusbaum C."/>
            <person name="Birren B."/>
        </authorList>
    </citation>
    <scope>NUCLEOTIDE SEQUENCE [LARGE SCALE GENOMIC DNA]</scope>
    <source>
        <strain evidence="4">Epiroticus2</strain>
    </source>
</reference>
<feature type="region of interest" description="Disordered" evidence="2">
    <location>
        <begin position="97"/>
        <end position="118"/>
    </location>
</feature>
<reference evidence="3" key="2">
    <citation type="submission" date="2020-05" db="UniProtKB">
        <authorList>
            <consortium name="EnsemblMetazoa"/>
        </authorList>
    </citation>
    <scope>IDENTIFICATION</scope>
    <source>
        <strain evidence="3">Epiroticus2</strain>
    </source>
</reference>
<name>A0A182PBR6_9DIPT</name>
<dbReference type="Proteomes" id="UP000075885">
    <property type="component" value="Unassembled WGS sequence"/>
</dbReference>
<dbReference type="EnsemblMetazoa" id="AEPI004372-RA">
    <property type="protein sequence ID" value="AEPI004372-PA"/>
    <property type="gene ID" value="AEPI004372"/>
</dbReference>
<evidence type="ECO:0000313" key="3">
    <source>
        <dbReference type="EnsemblMetazoa" id="AEPI004372-PA"/>
    </source>
</evidence>
<proteinExistence type="predicted"/>
<keyword evidence="1" id="KW-0175">Coiled coil</keyword>
<evidence type="ECO:0000256" key="1">
    <source>
        <dbReference type="SAM" id="Coils"/>
    </source>
</evidence>
<dbReference type="VEuPathDB" id="VectorBase:AEPI004372"/>
<keyword evidence="4" id="KW-1185">Reference proteome</keyword>
<feature type="coiled-coil region" evidence="1">
    <location>
        <begin position="507"/>
        <end position="548"/>
    </location>
</feature>
<evidence type="ECO:0000256" key="2">
    <source>
        <dbReference type="SAM" id="MobiDB-lite"/>
    </source>
</evidence>
<evidence type="ECO:0008006" key="5">
    <source>
        <dbReference type="Google" id="ProtNLM"/>
    </source>
</evidence>
<organism evidence="3 4">
    <name type="scientific">Anopheles epiroticus</name>
    <dbReference type="NCBI Taxonomy" id="199890"/>
    <lineage>
        <taxon>Eukaryota</taxon>
        <taxon>Metazoa</taxon>
        <taxon>Ecdysozoa</taxon>
        <taxon>Arthropoda</taxon>
        <taxon>Hexapoda</taxon>
        <taxon>Insecta</taxon>
        <taxon>Pterygota</taxon>
        <taxon>Neoptera</taxon>
        <taxon>Endopterygota</taxon>
        <taxon>Diptera</taxon>
        <taxon>Nematocera</taxon>
        <taxon>Culicoidea</taxon>
        <taxon>Culicidae</taxon>
        <taxon>Anophelinae</taxon>
        <taxon>Anopheles</taxon>
    </lineage>
</organism>
<protein>
    <recommendedName>
        <fullName evidence="5">DUF4201 domain-containing protein</fullName>
    </recommendedName>
</protein>